<organism evidence="2 3">
    <name type="scientific">Beta vulgaris subsp. vulgaris</name>
    <name type="common">Beet</name>
    <dbReference type="NCBI Taxonomy" id="3555"/>
    <lineage>
        <taxon>Eukaryota</taxon>
        <taxon>Viridiplantae</taxon>
        <taxon>Streptophyta</taxon>
        <taxon>Embryophyta</taxon>
        <taxon>Tracheophyta</taxon>
        <taxon>Spermatophyta</taxon>
        <taxon>Magnoliopsida</taxon>
        <taxon>eudicotyledons</taxon>
        <taxon>Gunneridae</taxon>
        <taxon>Pentapetalae</taxon>
        <taxon>Caryophyllales</taxon>
        <taxon>Chenopodiaceae</taxon>
        <taxon>Betoideae</taxon>
        <taxon>Beta</taxon>
    </lineage>
</organism>
<dbReference type="Proteomes" id="UP000035740">
    <property type="component" value="Unassembled WGS sequence"/>
</dbReference>
<accession>A0A0J8B6E3</accession>
<protein>
    <submittedName>
        <fullName evidence="2">Uncharacterized protein</fullName>
    </submittedName>
</protein>
<keyword evidence="3" id="KW-1185">Reference proteome</keyword>
<dbReference type="Gene3D" id="3.20.20.80">
    <property type="entry name" value="Glycosidases"/>
    <property type="match status" value="1"/>
</dbReference>
<evidence type="ECO:0000256" key="1">
    <source>
        <dbReference type="SAM" id="MobiDB-lite"/>
    </source>
</evidence>
<evidence type="ECO:0000313" key="2">
    <source>
        <dbReference type="EMBL" id="KMS95468.1"/>
    </source>
</evidence>
<gene>
    <name evidence="2" type="ORF">BVRB_007900</name>
</gene>
<dbReference type="EMBL" id="KQ090464">
    <property type="protein sequence ID" value="KMS95468.1"/>
    <property type="molecule type" value="Genomic_DNA"/>
</dbReference>
<dbReference type="Gramene" id="KMS95468">
    <property type="protein sequence ID" value="KMS95468"/>
    <property type="gene ID" value="BVRB_007900"/>
</dbReference>
<reference evidence="2 3" key="1">
    <citation type="journal article" date="2014" name="Nature">
        <title>The genome of the recently domesticated crop plant sugar beet (Beta vulgaris).</title>
        <authorList>
            <person name="Dohm J.C."/>
            <person name="Minoche A.E."/>
            <person name="Holtgrawe D."/>
            <person name="Capella-Gutierrez S."/>
            <person name="Zakrzewski F."/>
            <person name="Tafer H."/>
            <person name="Rupp O."/>
            <person name="Sorensen T.R."/>
            <person name="Stracke R."/>
            <person name="Reinhardt R."/>
            <person name="Goesmann A."/>
            <person name="Kraft T."/>
            <person name="Schulz B."/>
            <person name="Stadler P.F."/>
            <person name="Schmidt T."/>
            <person name="Gabaldon T."/>
            <person name="Lehrach H."/>
            <person name="Weisshaar B."/>
            <person name="Himmelbauer H."/>
        </authorList>
    </citation>
    <scope>NUCLEOTIDE SEQUENCE [LARGE SCALE GENOMIC DNA]</scope>
    <source>
        <tissue evidence="2">Taproot</tissue>
    </source>
</reference>
<dbReference type="AlphaFoldDB" id="A0A0J8B6E3"/>
<evidence type="ECO:0000313" key="3">
    <source>
        <dbReference type="Proteomes" id="UP000035740"/>
    </source>
</evidence>
<proteinExistence type="predicted"/>
<feature type="region of interest" description="Disordered" evidence="1">
    <location>
        <begin position="1"/>
        <end position="30"/>
    </location>
</feature>
<sequence>MDSSLKVAAEAAGKPDWDHSGPTNAGEYSNWPKDTEFWVWLERLQTMHLLGYPN</sequence>
<name>A0A0J8B6E3_BETVV</name>